<sequence>MEQQNILTAIKDSFCSRFQTFKTTRNEIQNKIYVRQRQIERLNQRLKKLHGPHWTEDLLRPVLDEIKKQLPGWDYGADRLIPMGLGCRVSVFFTKERFSRSPNQYNRNKSISIVFLPGELDNAELLYETGKQLNRYGPDTIGAINGFNRVTKPLQSVEEAVSFLKAQIKTQKKRS</sequence>
<proteinExistence type="predicted"/>
<dbReference type="Proteomes" id="UP000077667">
    <property type="component" value="Chromosome"/>
</dbReference>
<organism evidence="1 2">
    <name type="scientific">Niabella ginsenosidivorans</name>
    <dbReference type="NCBI Taxonomy" id="1176587"/>
    <lineage>
        <taxon>Bacteria</taxon>
        <taxon>Pseudomonadati</taxon>
        <taxon>Bacteroidota</taxon>
        <taxon>Chitinophagia</taxon>
        <taxon>Chitinophagales</taxon>
        <taxon>Chitinophagaceae</taxon>
        <taxon>Niabella</taxon>
    </lineage>
</organism>
<dbReference type="STRING" id="1176587.A8C56_12365"/>
<evidence type="ECO:0000313" key="1">
    <source>
        <dbReference type="EMBL" id="ANH81670.1"/>
    </source>
</evidence>
<gene>
    <name evidence="1" type="ORF">A8C56_12365</name>
</gene>
<protein>
    <submittedName>
        <fullName evidence="1">Uncharacterized protein</fullName>
    </submittedName>
</protein>
<name>A0A1A9I4N7_9BACT</name>
<dbReference type="KEGG" id="nia:A8C56_12365"/>
<keyword evidence="2" id="KW-1185">Reference proteome</keyword>
<dbReference type="AlphaFoldDB" id="A0A1A9I4N7"/>
<dbReference type="RefSeq" id="WP_067756425.1">
    <property type="nucleotide sequence ID" value="NZ_CP015772.1"/>
</dbReference>
<dbReference type="EMBL" id="CP015772">
    <property type="protein sequence ID" value="ANH81670.1"/>
    <property type="molecule type" value="Genomic_DNA"/>
</dbReference>
<reference evidence="1 2" key="1">
    <citation type="submission" date="2016-05" db="EMBL/GenBank/DDBJ databases">
        <title>Niabella ginsenosidivorans BS26 whole genome sequencing.</title>
        <authorList>
            <person name="Im W.T."/>
            <person name="Siddiqi M.Z."/>
        </authorList>
    </citation>
    <scope>NUCLEOTIDE SEQUENCE [LARGE SCALE GENOMIC DNA]</scope>
    <source>
        <strain evidence="1 2">BS26</strain>
    </source>
</reference>
<evidence type="ECO:0000313" key="2">
    <source>
        <dbReference type="Proteomes" id="UP000077667"/>
    </source>
</evidence>
<accession>A0A1A9I4N7</accession>
<dbReference type="OrthoDB" id="1001562at2"/>